<keyword evidence="3" id="KW-1185">Reference proteome</keyword>
<keyword evidence="1" id="KW-0732">Signal</keyword>
<sequence length="292" mass="29664">MKFRTAVRLPLLAAVLAAGVAVPAAHAAPGCPQARVEVAVPAGVPVLDWSENLTVDADGNLWVSRLWRQQLQRYDAAGALTATVPVEYPGAPRLGPDGLLYVVFGDAPIAGDRGGVLRLDPAAAVPVPEVVVTGLTMPNGADFGPDGQLYVATATGVVRLRTDGPIDPGWSIDAPAANGIAIDGDTAYLTSNGDALGRISRAPLADPAAHTVVADLTDAGLPDYVDDLLGYDGALYAATLTGRLVRVDPATGASCAVLGTEPLTALAADPARPSTLLASTEGGSILRITPGE</sequence>
<feature type="chain" id="PRO_5046831135" description="Sugar lactone lactonase YvrE" evidence="1">
    <location>
        <begin position="28"/>
        <end position="292"/>
    </location>
</feature>
<feature type="signal peptide" evidence="1">
    <location>
        <begin position="1"/>
        <end position="27"/>
    </location>
</feature>
<reference evidence="3" key="1">
    <citation type="journal article" date="2019" name="Int. J. Syst. Evol. Microbiol.">
        <title>The Global Catalogue of Microorganisms (GCM) 10K type strain sequencing project: providing services to taxonomists for standard genome sequencing and annotation.</title>
        <authorList>
            <consortium name="The Broad Institute Genomics Platform"/>
            <consortium name="The Broad Institute Genome Sequencing Center for Infectious Disease"/>
            <person name="Wu L."/>
            <person name="Ma J."/>
        </authorList>
    </citation>
    <scope>NUCLEOTIDE SEQUENCE [LARGE SCALE GENOMIC DNA]</scope>
    <source>
        <strain evidence="3">CGMCC 4.7330</strain>
    </source>
</reference>
<gene>
    <name evidence="2" type="ORF">ACFO0B_11205</name>
</gene>
<organism evidence="2 3">
    <name type="scientific">Nocardia jiangsuensis</name>
    <dbReference type="NCBI Taxonomy" id="1691563"/>
    <lineage>
        <taxon>Bacteria</taxon>
        <taxon>Bacillati</taxon>
        <taxon>Actinomycetota</taxon>
        <taxon>Actinomycetes</taxon>
        <taxon>Mycobacteriales</taxon>
        <taxon>Nocardiaceae</taxon>
        <taxon>Nocardia</taxon>
    </lineage>
</organism>
<dbReference type="EMBL" id="JBHSAX010000010">
    <property type="protein sequence ID" value="MFC3962553.1"/>
    <property type="molecule type" value="Genomic_DNA"/>
</dbReference>
<name>A0ABV8DRQ9_9NOCA</name>
<evidence type="ECO:0000313" key="3">
    <source>
        <dbReference type="Proteomes" id="UP001595696"/>
    </source>
</evidence>
<protein>
    <recommendedName>
        <fullName evidence="4">Sugar lactone lactonase YvrE</fullName>
    </recommendedName>
</protein>
<dbReference type="Proteomes" id="UP001595696">
    <property type="component" value="Unassembled WGS sequence"/>
</dbReference>
<evidence type="ECO:0000256" key="1">
    <source>
        <dbReference type="SAM" id="SignalP"/>
    </source>
</evidence>
<dbReference type="InterPro" id="IPR015943">
    <property type="entry name" value="WD40/YVTN_repeat-like_dom_sf"/>
</dbReference>
<proteinExistence type="predicted"/>
<comment type="caution">
    <text evidence="2">The sequence shown here is derived from an EMBL/GenBank/DDBJ whole genome shotgun (WGS) entry which is preliminary data.</text>
</comment>
<evidence type="ECO:0008006" key="4">
    <source>
        <dbReference type="Google" id="ProtNLM"/>
    </source>
</evidence>
<dbReference type="SUPFAM" id="SSF63829">
    <property type="entry name" value="Calcium-dependent phosphotriesterase"/>
    <property type="match status" value="1"/>
</dbReference>
<evidence type="ECO:0000313" key="2">
    <source>
        <dbReference type="EMBL" id="MFC3962553.1"/>
    </source>
</evidence>
<dbReference type="Gene3D" id="2.130.10.10">
    <property type="entry name" value="YVTN repeat-like/Quinoprotein amine dehydrogenase"/>
    <property type="match status" value="1"/>
</dbReference>
<accession>A0ABV8DRQ9</accession>
<dbReference type="RefSeq" id="WP_378612326.1">
    <property type="nucleotide sequence ID" value="NZ_JBHSAX010000010.1"/>
</dbReference>